<feature type="region of interest" description="Disordered" evidence="5">
    <location>
        <begin position="645"/>
        <end position="671"/>
    </location>
</feature>
<accession>R7TSQ1</accession>
<dbReference type="PROSITE" id="PS50082">
    <property type="entry name" value="WD_REPEATS_2"/>
    <property type="match status" value="3"/>
</dbReference>
<dbReference type="InterPro" id="IPR019775">
    <property type="entry name" value="WD40_repeat_CS"/>
</dbReference>
<feature type="region of interest" description="Disordered" evidence="5">
    <location>
        <begin position="1028"/>
        <end position="1074"/>
    </location>
</feature>
<keyword evidence="1" id="KW-0597">Phosphoprotein</keyword>
<dbReference type="InterPro" id="IPR011047">
    <property type="entry name" value="Quinoprotein_ADH-like_sf"/>
</dbReference>
<feature type="compositionally biased region" description="Acidic residues" evidence="5">
    <location>
        <begin position="1053"/>
        <end position="1063"/>
    </location>
</feature>
<dbReference type="PANTHER" id="PTHR44099">
    <property type="entry name" value="RABCONNECTIN-3B, ISOFORM A"/>
    <property type="match status" value="1"/>
</dbReference>
<feature type="repeat" description="WD" evidence="4">
    <location>
        <begin position="560"/>
        <end position="594"/>
    </location>
</feature>
<dbReference type="Gene3D" id="2.130.10.10">
    <property type="entry name" value="YVTN repeat-like/Quinoprotein amine dehydrogenase"/>
    <property type="match status" value="3"/>
</dbReference>
<dbReference type="SUPFAM" id="SSF50978">
    <property type="entry name" value="WD40 repeat-like"/>
    <property type="match status" value="1"/>
</dbReference>
<dbReference type="PANTHER" id="PTHR44099:SF4">
    <property type="entry name" value="RABCONNECTIN-3B, ISOFORM A"/>
    <property type="match status" value="1"/>
</dbReference>
<feature type="compositionally biased region" description="Low complexity" evidence="5">
    <location>
        <begin position="1028"/>
        <end position="1040"/>
    </location>
</feature>
<evidence type="ECO:0000313" key="7">
    <source>
        <dbReference type="EMBL" id="ELT96913.1"/>
    </source>
</evidence>
<keyword evidence="3" id="KW-0677">Repeat</keyword>
<dbReference type="STRING" id="283909.R7TSQ1"/>
<feature type="repeat" description="WD" evidence="4">
    <location>
        <begin position="60"/>
        <end position="104"/>
    </location>
</feature>
<evidence type="ECO:0000256" key="5">
    <source>
        <dbReference type="SAM" id="MobiDB-lite"/>
    </source>
</evidence>
<dbReference type="SUPFAM" id="SSF50998">
    <property type="entry name" value="Quinoprotein alcohol dehydrogenase-like"/>
    <property type="match status" value="1"/>
</dbReference>
<dbReference type="Pfam" id="PF00400">
    <property type="entry name" value="WD40"/>
    <property type="match status" value="5"/>
</dbReference>
<dbReference type="GO" id="GO:0005737">
    <property type="term" value="C:cytoplasm"/>
    <property type="evidence" value="ECO:0007669"/>
    <property type="project" value="TreeGrafter"/>
</dbReference>
<dbReference type="InterPro" id="IPR015943">
    <property type="entry name" value="WD40/YVTN_repeat-like_dom_sf"/>
</dbReference>
<evidence type="ECO:0000256" key="1">
    <source>
        <dbReference type="ARBA" id="ARBA00022553"/>
    </source>
</evidence>
<dbReference type="Pfam" id="PF23123">
    <property type="entry name" value="WDR72_alpha-sol"/>
    <property type="match status" value="1"/>
</dbReference>
<feature type="repeat" description="WD" evidence="4">
    <location>
        <begin position="457"/>
        <end position="504"/>
    </location>
</feature>
<feature type="compositionally biased region" description="Polar residues" evidence="5">
    <location>
        <begin position="645"/>
        <end position="663"/>
    </location>
</feature>
<dbReference type="Proteomes" id="UP000014760">
    <property type="component" value="Unassembled WGS sequence"/>
</dbReference>
<evidence type="ECO:0000256" key="4">
    <source>
        <dbReference type="PROSITE-ProRule" id="PRU00221"/>
    </source>
</evidence>
<dbReference type="EnsemblMetazoa" id="CapteT157781">
    <property type="protein sequence ID" value="CapteP157781"/>
    <property type="gene ID" value="CapteG157781"/>
</dbReference>
<evidence type="ECO:0000313" key="8">
    <source>
        <dbReference type="EnsemblMetazoa" id="CapteP157781"/>
    </source>
</evidence>
<dbReference type="HOGENOM" id="CLU_004362_1_0_1"/>
<name>R7TSQ1_CAPTE</name>
<proteinExistence type="predicted"/>
<dbReference type="InterPro" id="IPR057848">
    <property type="entry name" value="WDR72_alpha-sol"/>
</dbReference>
<dbReference type="OrthoDB" id="338622at2759"/>
<organism evidence="7">
    <name type="scientific">Capitella teleta</name>
    <name type="common">Polychaete worm</name>
    <dbReference type="NCBI Taxonomy" id="283909"/>
    <lineage>
        <taxon>Eukaryota</taxon>
        <taxon>Metazoa</taxon>
        <taxon>Spiralia</taxon>
        <taxon>Lophotrochozoa</taxon>
        <taxon>Annelida</taxon>
        <taxon>Polychaeta</taxon>
        <taxon>Sedentaria</taxon>
        <taxon>Scolecida</taxon>
        <taxon>Capitellidae</taxon>
        <taxon>Capitella</taxon>
    </lineage>
</organism>
<dbReference type="InterPro" id="IPR036322">
    <property type="entry name" value="WD40_repeat_dom_sf"/>
</dbReference>
<reference evidence="8" key="3">
    <citation type="submission" date="2015-06" db="UniProtKB">
        <authorList>
            <consortium name="EnsemblMetazoa"/>
        </authorList>
    </citation>
    <scope>IDENTIFICATION</scope>
</reference>
<dbReference type="SMART" id="SM00320">
    <property type="entry name" value="WD40"/>
    <property type="match status" value="7"/>
</dbReference>
<dbReference type="PROSITE" id="PS00678">
    <property type="entry name" value="WD_REPEATS_1"/>
    <property type="match status" value="3"/>
</dbReference>
<reference evidence="7 9" key="2">
    <citation type="journal article" date="2013" name="Nature">
        <title>Insights into bilaterian evolution from three spiralian genomes.</title>
        <authorList>
            <person name="Simakov O."/>
            <person name="Marletaz F."/>
            <person name="Cho S.J."/>
            <person name="Edsinger-Gonzales E."/>
            <person name="Havlak P."/>
            <person name="Hellsten U."/>
            <person name="Kuo D.H."/>
            <person name="Larsson T."/>
            <person name="Lv J."/>
            <person name="Arendt D."/>
            <person name="Savage R."/>
            <person name="Osoegawa K."/>
            <person name="de Jong P."/>
            <person name="Grimwood J."/>
            <person name="Chapman J.A."/>
            <person name="Shapiro H."/>
            <person name="Aerts A."/>
            <person name="Otillar R.P."/>
            <person name="Terry A.Y."/>
            <person name="Boore J.L."/>
            <person name="Grigoriev I.V."/>
            <person name="Lindberg D.R."/>
            <person name="Seaver E.C."/>
            <person name="Weisblat D.A."/>
            <person name="Putnam N.H."/>
            <person name="Rokhsar D.S."/>
        </authorList>
    </citation>
    <scope>NUCLEOTIDE SEQUENCE</scope>
    <source>
        <strain evidence="7 9">I ESC-2004</strain>
    </source>
</reference>
<protein>
    <recommendedName>
        <fullName evidence="6">WDR72-like alpha-solenoid domain-containing protein</fullName>
    </recommendedName>
</protein>
<dbReference type="EMBL" id="KB308724">
    <property type="protein sequence ID" value="ELT96913.1"/>
    <property type="molecule type" value="Genomic_DNA"/>
</dbReference>
<keyword evidence="9" id="KW-1185">Reference proteome</keyword>
<feature type="domain" description="WDR72-like alpha-solenoid" evidence="6">
    <location>
        <begin position="975"/>
        <end position="1055"/>
    </location>
</feature>
<dbReference type="InterPro" id="IPR001680">
    <property type="entry name" value="WD40_rpt"/>
</dbReference>
<sequence length="1445" mass="159629">MTASNLVVPIVVWGRTAPTHCVASILMTSDMKKVVTGCNDGQICVWDILDNWQVHPQNMLFGHSTAVNCLAMGSHHPDHSHLISSSDNGEMCLWDLQDGRCIENVKTSNVHTSIQSYQLLQSRDVRLICNGYYPDIHIIHPWSLEVIFTLTSRIQPDWISALCILRPVKREDDVVLAITNSGTVKMWTLGNVESKGNQPLVEDESKQIRCLNAQTLKCCPYNQRTILIVCSKYWQIYDAGDFALLCSESSRRGERWSGGDFIGVDRVVVWSNEGKGYLYKLPTNANPDSESFHKLSDPSSPKQLGPQAYTILDVFTEKPLECAPAMIYFFGRRDRESRLVLRGDSEGRLVIWSIPEVHDAKMKLRRQDSFEMLPAVQPKVCTSLQDEWASTEPVPEGLIDQLNCKEDRHLEITSSIYCPGQGKVVFGCDDGSIIIVPAAHAVILQLLDNDRLPHQILEGHNGRVNCLLYPANTSTRYESHHLLSGGVDFTVCLWDIRDGTKLNTFCVHGGEIMQLLVPPDTCNTRILPCICSVAGDHSLALLSLKERKCIMLASRQLFPIQTVKWRPYDDFLVIGCTDGTVYVWQMETGHLDRVVHGMTAEEILNACDEKLDVPEHNLTNPTISIAQAFKRHNLATFRNLASQQFKKAQGTQQNPQGKSTHPSLIQRPPTSPLMIQGLRTNTKDPDSHIVYFDTEAMIVQLLGEEYANLSPNSLEALGFLPPSNDAQVQMSEAQKKVVDFFSKVKDKAENVSQKIQQRAESAGIKPISPSVQRRADKQGSASPQSKPRLNKLPLGEKYNSVVMTTAQLFMSCLHGWGLDTDLDRVCMSKLGMLAPKRPINFGVISRGGHMSLSLPGWFKRLNTEGNLTVMATNSHWKISRAVTTQHLSSIISVANTLMSMTHASFVPTLGSVIRCFLTCSTCSGFSEMPDSEPDGAEQAQTKQGWSLLAALHCVLLPELIGSGYQPPLLDMLARRWQDRCLEIREAAQALLLAELRRIGHEGRKKVVEEWAVYLPSYVDPSLSLLAEQQQTTQAATTPASTAPPTPMGGAMFTEDEEEDEDGDTTGKLPSGTFESRRRQATAIVMMGVIGAEFGATMADKGSKEADRDIGATPPKNVADGFGLVNYTHARHTSKALTFLLLHPPTPRLPAFTPIRRAAVDLLGRGFTVWEPYLDVSAVLLGLLELCVDGDKLVPSMTFGLPLSPRADACRTARHSLSLIATARPPAFIITMAKEVARYNAMAQNAQSQHHAQHQLHNSVLVRAKAELLRVIELLVDKIPNEVSELLVEVMDVTVHCLDGNAIKAKGLPELFPAICRFVMVSYCSSTRRIAVGAKTGAVALYELKQAKCTVMPAHRGAVAAVAFSPDGKFLASYSYMDNKLLFWQTAASSLFNLGSQSTKTIKTCTAPPLNIPPNANPLKIVKLVWVDNRTVVILSADGKENRFKV</sequence>
<evidence type="ECO:0000313" key="9">
    <source>
        <dbReference type="Proteomes" id="UP000014760"/>
    </source>
</evidence>
<gene>
    <name evidence="7" type="ORF">CAPTEDRAFT_157781</name>
</gene>
<keyword evidence="2 4" id="KW-0853">WD repeat</keyword>
<evidence type="ECO:0000256" key="2">
    <source>
        <dbReference type="ARBA" id="ARBA00022574"/>
    </source>
</evidence>
<reference evidence="9" key="1">
    <citation type="submission" date="2012-12" db="EMBL/GenBank/DDBJ databases">
        <authorList>
            <person name="Hellsten U."/>
            <person name="Grimwood J."/>
            <person name="Chapman J.A."/>
            <person name="Shapiro H."/>
            <person name="Aerts A."/>
            <person name="Otillar R.P."/>
            <person name="Terry A.Y."/>
            <person name="Boore J.L."/>
            <person name="Simakov O."/>
            <person name="Marletaz F."/>
            <person name="Cho S.-J."/>
            <person name="Edsinger-Gonzales E."/>
            <person name="Havlak P."/>
            <person name="Kuo D.-H."/>
            <person name="Larsson T."/>
            <person name="Lv J."/>
            <person name="Arendt D."/>
            <person name="Savage R."/>
            <person name="Osoegawa K."/>
            <person name="de Jong P."/>
            <person name="Lindberg D.R."/>
            <person name="Seaver E.C."/>
            <person name="Weisblat D.A."/>
            <person name="Putnam N.H."/>
            <person name="Grigoriev I.V."/>
            <person name="Rokhsar D.S."/>
        </authorList>
    </citation>
    <scope>NUCLEOTIDE SEQUENCE</scope>
    <source>
        <strain evidence="9">I ESC-2004</strain>
    </source>
</reference>
<dbReference type="EMBL" id="AMQN01000273">
    <property type="status" value="NOT_ANNOTATED_CDS"/>
    <property type="molecule type" value="Genomic_DNA"/>
</dbReference>
<feature type="region of interest" description="Disordered" evidence="5">
    <location>
        <begin position="757"/>
        <end position="792"/>
    </location>
</feature>
<evidence type="ECO:0000256" key="3">
    <source>
        <dbReference type="ARBA" id="ARBA00022737"/>
    </source>
</evidence>
<dbReference type="OMA" id="KQMPPRI"/>
<evidence type="ECO:0000259" key="6">
    <source>
        <dbReference type="Pfam" id="PF23123"/>
    </source>
</evidence>
<dbReference type="FunCoup" id="R7TSQ1">
    <property type="interactions" value="1288"/>
</dbReference>
<dbReference type="InterPro" id="IPR049916">
    <property type="entry name" value="WDR72-like"/>
</dbReference>